<proteinExistence type="predicted"/>
<organism evidence="1 2">
    <name type="scientific">Scleroderma citrinum Foug A</name>
    <dbReference type="NCBI Taxonomy" id="1036808"/>
    <lineage>
        <taxon>Eukaryota</taxon>
        <taxon>Fungi</taxon>
        <taxon>Dikarya</taxon>
        <taxon>Basidiomycota</taxon>
        <taxon>Agaricomycotina</taxon>
        <taxon>Agaricomycetes</taxon>
        <taxon>Agaricomycetidae</taxon>
        <taxon>Boletales</taxon>
        <taxon>Sclerodermatineae</taxon>
        <taxon>Sclerodermataceae</taxon>
        <taxon>Scleroderma</taxon>
    </lineage>
</organism>
<name>A0A0C3D2R7_9AGAM</name>
<keyword evidence="2" id="KW-1185">Reference proteome</keyword>
<sequence>MQERHHAPLLTQALKQYIWGLHPQLHTTQIQLVNQLNVYKSISLLTPPCKHVSDTKRIFKLCASITYPTIPMTFNTALIIEDPRLYNGMGMTGDCGSSS</sequence>
<dbReference type="HOGENOM" id="CLU_2321727_0_0_1"/>
<evidence type="ECO:0000313" key="1">
    <source>
        <dbReference type="EMBL" id="KIM50689.1"/>
    </source>
</evidence>
<dbReference type="InParanoid" id="A0A0C3D2R7"/>
<gene>
    <name evidence="1" type="ORF">SCLCIDRAFT_144850</name>
</gene>
<reference evidence="2" key="2">
    <citation type="submission" date="2015-01" db="EMBL/GenBank/DDBJ databases">
        <title>Evolutionary Origins and Diversification of the Mycorrhizal Mutualists.</title>
        <authorList>
            <consortium name="DOE Joint Genome Institute"/>
            <consortium name="Mycorrhizal Genomics Consortium"/>
            <person name="Kohler A."/>
            <person name="Kuo A."/>
            <person name="Nagy L.G."/>
            <person name="Floudas D."/>
            <person name="Copeland A."/>
            <person name="Barry K.W."/>
            <person name="Cichocki N."/>
            <person name="Veneault-Fourrey C."/>
            <person name="LaButti K."/>
            <person name="Lindquist E.A."/>
            <person name="Lipzen A."/>
            <person name="Lundell T."/>
            <person name="Morin E."/>
            <person name="Murat C."/>
            <person name="Riley R."/>
            <person name="Ohm R."/>
            <person name="Sun H."/>
            <person name="Tunlid A."/>
            <person name="Henrissat B."/>
            <person name="Grigoriev I.V."/>
            <person name="Hibbett D.S."/>
            <person name="Martin F."/>
        </authorList>
    </citation>
    <scope>NUCLEOTIDE SEQUENCE [LARGE SCALE GENOMIC DNA]</scope>
    <source>
        <strain evidence="2">Foug A</strain>
    </source>
</reference>
<evidence type="ECO:0000313" key="2">
    <source>
        <dbReference type="Proteomes" id="UP000053989"/>
    </source>
</evidence>
<dbReference type="AlphaFoldDB" id="A0A0C3D2R7"/>
<accession>A0A0C3D2R7</accession>
<reference evidence="1 2" key="1">
    <citation type="submission" date="2014-04" db="EMBL/GenBank/DDBJ databases">
        <authorList>
            <consortium name="DOE Joint Genome Institute"/>
            <person name="Kuo A."/>
            <person name="Kohler A."/>
            <person name="Nagy L.G."/>
            <person name="Floudas D."/>
            <person name="Copeland A."/>
            <person name="Barry K.W."/>
            <person name="Cichocki N."/>
            <person name="Veneault-Fourrey C."/>
            <person name="LaButti K."/>
            <person name="Lindquist E.A."/>
            <person name="Lipzen A."/>
            <person name="Lundell T."/>
            <person name="Morin E."/>
            <person name="Murat C."/>
            <person name="Sun H."/>
            <person name="Tunlid A."/>
            <person name="Henrissat B."/>
            <person name="Grigoriev I.V."/>
            <person name="Hibbett D.S."/>
            <person name="Martin F."/>
            <person name="Nordberg H.P."/>
            <person name="Cantor M.N."/>
            <person name="Hua S.X."/>
        </authorList>
    </citation>
    <scope>NUCLEOTIDE SEQUENCE [LARGE SCALE GENOMIC DNA]</scope>
    <source>
        <strain evidence="1 2">Foug A</strain>
    </source>
</reference>
<dbReference type="Proteomes" id="UP000053989">
    <property type="component" value="Unassembled WGS sequence"/>
</dbReference>
<dbReference type="EMBL" id="KN822350">
    <property type="protein sequence ID" value="KIM50689.1"/>
    <property type="molecule type" value="Genomic_DNA"/>
</dbReference>
<protein>
    <submittedName>
        <fullName evidence="1">Uncharacterized protein</fullName>
    </submittedName>
</protein>